<evidence type="ECO:0000256" key="1">
    <source>
        <dbReference type="SAM" id="MobiDB-lite"/>
    </source>
</evidence>
<dbReference type="EMBL" id="CM018044">
    <property type="protein sequence ID" value="KAA8529967.1"/>
    <property type="molecule type" value="Genomic_DNA"/>
</dbReference>
<keyword evidence="3" id="KW-1185">Reference proteome</keyword>
<reference evidence="2 3" key="1">
    <citation type="submission" date="2019-09" db="EMBL/GenBank/DDBJ databases">
        <title>A chromosome-level genome assembly of the Chinese tupelo Nyssa sinensis.</title>
        <authorList>
            <person name="Yang X."/>
            <person name="Kang M."/>
            <person name="Yang Y."/>
            <person name="Xiong H."/>
            <person name="Wang M."/>
            <person name="Zhang Z."/>
            <person name="Wang Z."/>
            <person name="Wu H."/>
            <person name="Ma T."/>
            <person name="Liu J."/>
            <person name="Xi Z."/>
        </authorList>
    </citation>
    <scope>NUCLEOTIDE SEQUENCE [LARGE SCALE GENOMIC DNA]</scope>
    <source>
        <strain evidence="2">J267</strain>
        <tissue evidence="2">Leaf</tissue>
    </source>
</reference>
<gene>
    <name evidence="2" type="ORF">F0562_034429</name>
</gene>
<accession>A0A5J5AKE8</accession>
<name>A0A5J5AKE8_9ASTE</name>
<proteinExistence type="predicted"/>
<feature type="region of interest" description="Disordered" evidence="1">
    <location>
        <begin position="87"/>
        <end position="107"/>
    </location>
</feature>
<evidence type="ECO:0000313" key="3">
    <source>
        <dbReference type="Proteomes" id="UP000325577"/>
    </source>
</evidence>
<dbReference type="Proteomes" id="UP000325577">
    <property type="component" value="Linkage Group LG20"/>
</dbReference>
<evidence type="ECO:0000313" key="2">
    <source>
        <dbReference type="EMBL" id="KAA8529967.1"/>
    </source>
</evidence>
<organism evidence="2 3">
    <name type="scientific">Nyssa sinensis</name>
    <dbReference type="NCBI Taxonomy" id="561372"/>
    <lineage>
        <taxon>Eukaryota</taxon>
        <taxon>Viridiplantae</taxon>
        <taxon>Streptophyta</taxon>
        <taxon>Embryophyta</taxon>
        <taxon>Tracheophyta</taxon>
        <taxon>Spermatophyta</taxon>
        <taxon>Magnoliopsida</taxon>
        <taxon>eudicotyledons</taxon>
        <taxon>Gunneridae</taxon>
        <taxon>Pentapetalae</taxon>
        <taxon>asterids</taxon>
        <taxon>Cornales</taxon>
        <taxon>Nyssaceae</taxon>
        <taxon>Nyssa</taxon>
    </lineage>
</organism>
<feature type="compositionally biased region" description="Acidic residues" evidence="1">
    <location>
        <begin position="92"/>
        <end position="107"/>
    </location>
</feature>
<protein>
    <submittedName>
        <fullName evidence="2">Uncharacterized protein</fullName>
    </submittedName>
</protein>
<sequence length="154" mass="16687">MQRCSGNVLPLPANEHCKDSYATSRKFVSKSASSSPASSVRGTKKLYERSNYICMLFRLVITDPVRCLKMRPRASKAVQLHMLSGDDHVAEDAEAEDDGGGGPDADNEFDVIRSINVVLAESAIDSFPLILQWKRSLGAPASSEKPAAEESTEG</sequence>
<dbReference type="AlphaFoldDB" id="A0A5J5AKE8"/>